<feature type="compositionally biased region" description="Basic and acidic residues" evidence="2">
    <location>
        <begin position="18"/>
        <end position="39"/>
    </location>
</feature>
<dbReference type="AlphaFoldDB" id="A0A7S2UTG6"/>
<sequence length="195" mass="22669">MTKPNTEALRSSFKRKKKEQEKKESKKKDGKSLRDRASESIRGLAAKPKSVFKKKPHTLEEELAHSQKVSDMYARHVVDLKKENEALICKLQREKIWHHKHRNIAEKHKSIERSYIDLNEKHEELRDLAFQLQQKLKVHTEKSKGMTGIRDSSDSLIGHVSQIFSHNASFASFIAEMKEDLEDELSSSDDDDDYV</sequence>
<protein>
    <submittedName>
        <fullName evidence="3">Uncharacterized protein</fullName>
    </submittedName>
</protein>
<organism evidence="3">
    <name type="scientific">Attheya septentrionalis</name>
    <dbReference type="NCBI Taxonomy" id="420275"/>
    <lineage>
        <taxon>Eukaryota</taxon>
        <taxon>Sar</taxon>
        <taxon>Stramenopiles</taxon>
        <taxon>Ochrophyta</taxon>
        <taxon>Bacillariophyta</taxon>
        <taxon>Coscinodiscophyceae</taxon>
        <taxon>Chaetocerotophycidae</taxon>
        <taxon>Chaetocerotales</taxon>
        <taxon>Attheyaceae</taxon>
        <taxon>Attheya</taxon>
    </lineage>
</organism>
<accession>A0A7S2UTG6</accession>
<keyword evidence="1" id="KW-0175">Coiled coil</keyword>
<proteinExistence type="predicted"/>
<evidence type="ECO:0000256" key="2">
    <source>
        <dbReference type="SAM" id="MobiDB-lite"/>
    </source>
</evidence>
<evidence type="ECO:0000256" key="1">
    <source>
        <dbReference type="SAM" id="Coils"/>
    </source>
</evidence>
<feature type="region of interest" description="Disordered" evidence="2">
    <location>
        <begin position="1"/>
        <end position="53"/>
    </location>
</feature>
<evidence type="ECO:0000313" key="3">
    <source>
        <dbReference type="EMBL" id="CAD9827201.1"/>
    </source>
</evidence>
<feature type="coiled-coil region" evidence="1">
    <location>
        <begin position="108"/>
        <end position="142"/>
    </location>
</feature>
<name>A0A7S2UTG6_9STRA</name>
<reference evidence="3" key="1">
    <citation type="submission" date="2021-01" db="EMBL/GenBank/DDBJ databases">
        <authorList>
            <person name="Corre E."/>
            <person name="Pelletier E."/>
            <person name="Niang G."/>
            <person name="Scheremetjew M."/>
            <person name="Finn R."/>
            <person name="Kale V."/>
            <person name="Holt S."/>
            <person name="Cochrane G."/>
            <person name="Meng A."/>
            <person name="Brown T."/>
            <person name="Cohen L."/>
        </authorList>
    </citation>
    <scope>NUCLEOTIDE SEQUENCE</scope>
    <source>
        <strain evidence="3">CCMP2084</strain>
    </source>
</reference>
<dbReference type="EMBL" id="HBHQ01028085">
    <property type="protein sequence ID" value="CAD9827201.1"/>
    <property type="molecule type" value="Transcribed_RNA"/>
</dbReference>
<gene>
    <name evidence="3" type="ORF">ASEP1449_LOCUS19035</name>
</gene>